<gene>
    <name evidence="3" type="ORF">AB835_10395</name>
</gene>
<evidence type="ECO:0000313" key="3">
    <source>
        <dbReference type="EMBL" id="ODS23123.1"/>
    </source>
</evidence>
<dbReference type="SUPFAM" id="SSF53448">
    <property type="entry name" value="Nucleotide-diphospho-sugar transferases"/>
    <property type="match status" value="1"/>
</dbReference>
<dbReference type="InterPro" id="IPR001173">
    <property type="entry name" value="Glyco_trans_2-like"/>
</dbReference>
<proteinExistence type="predicted"/>
<dbReference type="EMBL" id="MDLC01000038">
    <property type="protein sequence ID" value="ODS23123.1"/>
    <property type="molecule type" value="Genomic_DNA"/>
</dbReference>
<dbReference type="InterPro" id="IPR029044">
    <property type="entry name" value="Nucleotide-diphossugar_trans"/>
</dbReference>
<comment type="caution">
    <text evidence="3">The sequence shown here is derived from an EMBL/GenBank/DDBJ whole genome shotgun (WGS) entry which is preliminary data.</text>
</comment>
<dbReference type="Gene3D" id="3.90.550.10">
    <property type="entry name" value="Spore Coat Polysaccharide Biosynthesis Protein SpsA, Chain A"/>
    <property type="match status" value="1"/>
</dbReference>
<feature type="domain" description="Glycosyltransferase 2-like" evidence="2">
    <location>
        <begin position="10"/>
        <end position="140"/>
    </location>
</feature>
<evidence type="ECO:0000313" key="4">
    <source>
        <dbReference type="Proteomes" id="UP000242502"/>
    </source>
</evidence>
<dbReference type="AlphaFoldDB" id="A0A1D2QNJ8"/>
<evidence type="ECO:0000259" key="2">
    <source>
        <dbReference type="Pfam" id="PF00535"/>
    </source>
</evidence>
<keyword evidence="1" id="KW-1133">Transmembrane helix</keyword>
<dbReference type="PANTHER" id="PTHR43179">
    <property type="entry name" value="RHAMNOSYLTRANSFERASE WBBL"/>
    <property type="match status" value="1"/>
</dbReference>
<sequence length="330" mass="37968">MSITQAKVAIITITYNSSHFINDYLLSISPFLSTSSHHLVIVDNASSDNTCEILEQYMENHQLTGNMTVVKLTQNIGFGKGCNRGAEAARSFNPTHLWFLNPDTRVFKNSGQNLLSLLENTDKQVDFAGSVLVNRQGSPRSGAFRFPGLMNVFLSNMQLGILDKLFKQYTTATTIQDQPYQADWLTGASFMTKAECFYQLQGFDPYYFLYYEEVDLFYRAKAQGYSVWACPESQIFHISGASTGINNRKKIAKRLPSYWFESRRHYYLSNYGKLYFFIVDIIFIVSHTIWTIRATIQKKRIETPPYLISDTIKHSLLYRLLTRKHRHKSG</sequence>
<dbReference type="Proteomes" id="UP000242502">
    <property type="component" value="Unassembled WGS sequence"/>
</dbReference>
<dbReference type="CDD" id="cd04186">
    <property type="entry name" value="GT_2_like_c"/>
    <property type="match status" value="1"/>
</dbReference>
<name>A0A1D2QNJ8_9GAMM</name>
<dbReference type="Pfam" id="PF00535">
    <property type="entry name" value="Glycos_transf_2"/>
    <property type="match status" value="1"/>
</dbReference>
<keyword evidence="1" id="KW-0812">Transmembrane</keyword>
<accession>A0A1D2QNJ8</accession>
<dbReference type="PANTHER" id="PTHR43179:SF7">
    <property type="entry name" value="RHAMNOSYLTRANSFERASE WBBL"/>
    <property type="match status" value="1"/>
</dbReference>
<keyword evidence="1" id="KW-0472">Membrane</keyword>
<feature type="transmembrane region" description="Helical" evidence="1">
    <location>
        <begin position="274"/>
        <end position="292"/>
    </location>
</feature>
<organism evidence="3 4">
    <name type="scientific">Candidatus Endobugula sertula</name>
    <name type="common">Bugula neritina bacterial symbiont</name>
    <dbReference type="NCBI Taxonomy" id="62101"/>
    <lineage>
        <taxon>Bacteria</taxon>
        <taxon>Pseudomonadati</taxon>
        <taxon>Pseudomonadota</taxon>
        <taxon>Gammaproteobacteria</taxon>
        <taxon>Cellvibrionales</taxon>
        <taxon>Cellvibrionaceae</taxon>
        <taxon>Candidatus Endobugula</taxon>
    </lineage>
</organism>
<dbReference type="STRING" id="62101.AB835_10395"/>
<protein>
    <recommendedName>
        <fullName evidence="2">Glycosyltransferase 2-like domain-containing protein</fullName>
    </recommendedName>
</protein>
<reference evidence="3 4" key="1">
    <citation type="journal article" date="2016" name="Appl. Environ. Microbiol.">
        <title>Lack of Overt Genome Reduction in the Bryostatin-Producing Bryozoan Symbiont "Candidatus Endobugula sertula".</title>
        <authorList>
            <person name="Miller I.J."/>
            <person name="Vanee N."/>
            <person name="Fong S.S."/>
            <person name="Lim-Fong G.E."/>
            <person name="Kwan J.C."/>
        </authorList>
    </citation>
    <scope>NUCLEOTIDE SEQUENCE [LARGE SCALE GENOMIC DNA]</scope>
    <source>
        <strain evidence="3">AB1-4</strain>
    </source>
</reference>
<evidence type="ECO:0000256" key="1">
    <source>
        <dbReference type="SAM" id="Phobius"/>
    </source>
</evidence>